<dbReference type="GO" id="GO:0008168">
    <property type="term" value="F:methyltransferase activity"/>
    <property type="evidence" value="ECO:0007669"/>
    <property type="project" value="UniProtKB-KW"/>
</dbReference>
<dbReference type="CDD" id="cd02440">
    <property type="entry name" value="AdoMet_MTases"/>
    <property type="match status" value="1"/>
</dbReference>
<evidence type="ECO:0000256" key="1">
    <source>
        <dbReference type="ARBA" id="ARBA00022603"/>
    </source>
</evidence>
<dbReference type="SUPFAM" id="SSF53335">
    <property type="entry name" value="S-adenosyl-L-methionine-dependent methyltransferases"/>
    <property type="match status" value="1"/>
</dbReference>
<evidence type="ECO:0000256" key="2">
    <source>
        <dbReference type="ARBA" id="ARBA00022679"/>
    </source>
</evidence>
<evidence type="ECO:0000313" key="5">
    <source>
        <dbReference type="Proteomes" id="UP001268256"/>
    </source>
</evidence>
<dbReference type="Gene3D" id="3.40.50.150">
    <property type="entry name" value="Vaccinia Virus protein VP39"/>
    <property type="match status" value="1"/>
</dbReference>
<evidence type="ECO:0000313" key="4">
    <source>
        <dbReference type="EMBL" id="MDS3860423.1"/>
    </source>
</evidence>
<accession>A0AAE4FRI6</accession>
<reference evidence="5" key="1">
    <citation type="submission" date="2023-07" db="EMBL/GenBank/DDBJ databases">
        <authorList>
            <person name="Luz R."/>
            <person name="Cordeiro R."/>
            <person name="Fonseca A."/>
            <person name="Goncalves V."/>
        </authorList>
    </citation>
    <scope>NUCLEOTIDE SEQUENCE [LARGE SCALE GENOMIC DNA]</scope>
    <source>
        <strain evidence="5">BACA0444</strain>
    </source>
</reference>
<proteinExistence type="predicted"/>
<keyword evidence="5" id="KW-1185">Reference proteome</keyword>
<keyword evidence="2 4" id="KW-0808">Transferase</keyword>
<dbReference type="GO" id="GO:0032259">
    <property type="term" value="P:methylation"/>
    <property type="evidence" value="ECO:0007669"/>
    <property type="project" value="UniProtKB-KW"/>
</dbReference>
<dbReference type="PANTHER" id="PTHR43861">
    <property type="entry name" value="TRANS-ACONITATE 2-METHYLTRANSFERASE-RELATED"/>
    <property type="match status" value="1"/>
</dbReference>
<feature type="domain" description="Methyltransferase" evidence="3">
    <location>
        <begin position="40"/>
        <end position="135"/>
    </location>
</feature>
<gene>
    <name evidence="4" type="ORF">RIF25_06330</name>
</gene>
<protein>
    <submittedName>
        <fullName evidence="4">Class I SAM-dependent methyltransferase</fullName>
        <ecNumber evidence="4">2.1.-.-</ecNumber>
    </submittedName>
</protein>
<comment type="caution">
    <text evidence="4">The sequence shown here is derived from an EMBL/GenBank/DDBJ whole genome shotgun (WGS) entry which is preliminary data.</text>
</comment>
<dbReference type="Proteomes" id="UP001268256">
    <property type="component" value="Unassembled WGS sequence"/>
</dbReference>
<dbReference type="PANTHER" id="PTHR43861:SF1">
    <property type="entry name" value="TRANS-ACONITATE 2-METHYLTRANSFERASE"/>
    <property type="match status" value="1"/>
</dbReference>
<dbReference type="InterPro" id="IPR041698">
    <property type="entry name" value="Methyltransf_25"/>
</dbReference>
<dbReference type="EC" id="2.1.-.-" evidence="4"/>
<keyword evidence="1 4" id="KW-0489">Methyltransferase</keyword>
<dbReference type="Pfam" id="PF13649">
    <property type="entry name" value="Methyltransf_25"/>
    <property type="match status" value="1"/>
</dbReference>
<dbReference type="EMBL" id="JAVMIP010000004">
    <property type="protein sequence ID" value="MDS3860423.1"/>
    <property type="molecule type" value="Genomic_DNA"/>
</dbReference>
<dbReference type="RefSeq" id="WP_322877699.1">
    <property type="nucleotide sequence ID" value="NZ_JAVMIP010000004.1"/>
</dbReference>
<dbReference type="AlphaFoldDB" id="A0AAE4FRI6"/>
<dbReference type="InterPro" id="IPR029063">
    <property type="entry name" value="SAM-dependent_MTases_sf"/>
</dbReference>
<name>A0AAE4FRI6_9CYAN</name>
<evidence type="ECO:0000259" key="3">
    <source>
        <dbReference type="Pfam" id="PF13649"/>
    </source>
</evidence>
<sequence>MAEYDTIANLFQASRNLPFRWHSEAYTYLNLIGNVTGLKILDLACGEGVYSRYFKQQGAAQVVGVDISPEMIALARAAEIQNPFGVEYLVADVTELGKIGEFDLVVSSYLVNHAPDRPTLLKMLQAIARNLHPQGRTINITNNLGQAPETFNICAPYGFTKTAQLPLTEGTPLEVGFILPDGTEFKVIDFYLSPRTYEQTFLQAGFAPIDWIDPEVSPEGIQEWGESYWQDWLTHKPITIISTQLI</sequence>
<organism evidence="4 5">
    <name type="scientific">Pseudocalidococcus azoricus BACA0444</name>
    <dbReference type="NCBI Taxonomy" id="2918990"/>
    <lineage>
        <taxon>Bacteria</taxon>
        <taxon>Bacillati</taxon>
        <taxon>Cyanobacteriota</taxon>
        <taxon>Cyanophyceae</taxon>
        <taxon>Acaryochloridales</taxon>
        <taxon>Thermosynechococcaceae</taxon>
        <taxon>Pseudocalidococcus</taxon>
        <taxon>Pseudocalidococcus azoricus</taxon>
    </lineage>
</organism>